<dbReference type="Proteomes" id="UP001219525">
    <property type="component" value="Unassembled WGS sequence"/>
</dbReference>
<keyword evidence="2" id="KW-1185">Reference proteome</keyword>
<evidence type="ECO:0000313" key="2">
    <source>
        <dbReference type="Proteomes" id="UP001219525"/>
    </source>
</evidence>
<dbReference type="EMBL" id="JARJCW010000017">
    <property type="protein sequence ID" value="KAJ7215340.1"/>
    <property type="molecule type" value="Genomic_DNA"/>
</dbReference>
<dbReference type="AlphaFoldDB" id="A0AAD6VKY5"/>
<accession>A0AAD6VKY5</accession>
<proteinExistence type="predicted"/>
<comment type="caution">
    <text evidence="1">The sequence shown here is derived from an EMBL/GenBank/DDBJ whole genome shotgun (WGS) entry which is preliminary data.</text>
</comment>
<evidence type="ECO:0000313" key="1">
    <source>
        <dbReference type="EMBL" id="KAJ7215340.1"/>
    </source>
</evidence>
<gene>
    <name evidence="1" type="ORF">GGX14DRAFT_391778</name>
</gene>
<name>A0AAD6VKY5_9AGAR</name>
<reference evidence="1" key="1">
    <citation type="submission" date="2023-03" db="EMBL/GenBank/DDBJ databases">
        <title>Massive genome expansion in bonnet fungi (Mycena s.s.) driven by repeated elements and novel gene families across ecological guilds.</title>
        <authorList>
            <consortium name="Lawrence Berkeley National Laboratory"/>
            <person name="Harder C.B."/>
            <person name="Miyauchi S."/>
            <person name="Viragh M."/>
            <person name="Kuo A."/>
            <person name="Thoen E."/>
            <person name="Andreopoulos B."/>
            <person name="Lu D."/>
            <person name="Skrede I."/>
            <person name="Drula E."/>
            <person name="Henrissat B."/>
            <person name="Morin E."/>
            <person name="Kohler A."/>
            <person name="Barry K."/>
            <person name="LaButti K."/>
            <person name="Morin E."/>
            <person name="Salamov A."/>
            <person name="Lipzen A."/>
            <person name="Mereny Z."/>
            <person name="Hegedus B."/>
            <person name="Baldrian P."/>
            <person name="Stursova M."/>
            <person name="Weitz H."/>
            <person name="Taylor A."/>
            <person name="Grigoriev I.V."/>
            <person name="Nagy L.G."/>
            <person name="Martin F."/>
            <person name="Kauserud H."/>
        </authorList>
    </citation>
    <scope>NUCLEOTIDE SEQUENCE</scope>
    <source>
        <strain evidence="1">9144</strain>
    </source>
</reference>
<sequence length="159" mass="17901">MEVVLPDDLLPQGLGKVYFRQRHGGPAEQWFKLCDGRRIDVSTEEPVREVKGSERDERFSWMLPVPTRALFDIPGGPRQLIFDEHRDENEPTNSRIGGELVEKQAIDVGPARNEHRDIPIKNLSQPVIAGTTRLQIRTNLQGGKNGSGSAFHYIVQVAH</sequence>
<organism evidence="1 2">
    <name type="scientific">Mycena pura</name>
    <dbReference type="NCBI Taxonomy" id="153505"/>
    <lineage>
        <taxon>Eukaryota</taxon>
        <taxon>Fungi</taxon>
        <taxon>Dikarya</taxon>
        <taxon>Basidiomycota</taxon>
        <taxon>Agaricomycotina</taxon>
        <taxon>Agaricomycetes</taxon>
        <taxon>Agaricomycetidae</taxon>
        <taxon>Agaricales</taxon>
        <taxon>Marasmiineae</taxon>
        <taxon>Mycenaceae</taxon>
        <taxon>Mycena</taxon>
    </lineage>
</organism>
<protein>
    <submittedName>
        <fullName evidence="1">Uncharacterized protein</fullName>
    </submittedName>
</protein>